<dbReference type="OrthoDB" id="10547885at2759"/>
<name>A0A182EMD2_ONCOC</name>
<dbReference type="AlphaFoldDB" id="A0A182EMD2"/>
<evidence type="ECO:0000256" key="1">
    <source>
        <dbReference type="SAM" id="MobiDB-lite"/>
    </source>
</evidence>
<proteinExistence type="predicted"/>
<protein>
    <submittedName>
        <fullName evidence="2 4">Uncharacterized protein</fullName>
    </submittedName>
</protein>
<evidence type="ECO:0000313" key="3">
    <source>
        <dbReference type="Proteomes" id="UP000271087"/>
    </source>
</evidence>
<dbReference type="EMBL" id="UYRW01004402">
    <property type="protein sequence ID" value="VDM92618.1"/>
    <property type="molecule type" value="Genomic_DNA"/>
</dbReference>
<organism evidence="4">
    <name type="scientific">Onchocerca ochengi</name>
    <name type="common">Filarial nematode worm</name>
    <dbReference type="NCBI Taxonomy" id="42157"/>
    <lineage>
        <taxon>Eukaryota</taxon>
        <taxon>Metazoa</taxon>
        <taxon>Ecdysozoa</taxon>
        <taxon>Nematoda</taxon>
        <taxon>Chromadorea</taxon>
        <taxon>Rhabditida</taxon>
        <taxon>Spirurina</taxon>
        <taxon>Spiruromorpha</taxon>
        <taxon>Filarioidea</taxon>
        <taxon>Onchocercidae</taxon>
        <taxon>Onchocerca</taxon>
    </lineage>
</organism>
<feature type="region of interest" description="Disordered" evidence="1">
    <location>
        <begin position="72"/>
        <end position="92"/>
    </location>
</feature>
<evidence type="ECO:0000313" key="4">
    <source>
        <dbReference type="WBParaSite" id="nOo.2.0.1.t09276-RA"/>
    </source>
</evidence>
<reference evidence="2 3" key="2">
    <citation type="submission" date="2018-08" db="EMBL/GenBank/DDBJ databases">
        <authorList>
            <person name="Laetsch R D."/>
            <person name="Stevens L."/>
            <person name="Kumar S."/>
            <person name="Blaxter L. M."/>
        </authorList>
    </citation>
    <scope>NUCLEOTIDE SEQUENCE [LARGE SCALE GENOMIC DNA]</scope>
</reference>
<evidence type="ECO:0000313" key="2">
    <source>
        <dbReference type="EMBL" id="VDM92618.1"/>
    </source>
</evidence>
<feature type="compositionally biased region" description="Basic and acidic residues" evidence="1">
    <location>
        <begin position="73"/>
        <end position="85"/>
    </location>
</feature>
<reference evidence="4" key="1">
    <citation type="submission" date="2016-06" db="UniProtKB">
        <authorList>
            <consortium name="WormBaseParasite"/>
        </authorList>
    </citation>
    <scope>IDENTIFICATION</scope>
</reference>
<sequence length="187" mass="21671">MYQQKQDDESWSTDKLRSCLRNIAKTEEEGARTQTCNASGFEKRPVYSKTNRQLRETESGESSALAVANWQGKNDDVPKEIEKRNPNRNSVKRKPCSFCNKDHWDDDCRVYPTAKQRMERSQLPFISTKLANQLKLQETKNEELSVASFGNKIPKKCYSKMAEIGVKIVTENVITYKINFMEYLTNK</sequence>
<gene>
    <name evidence="2" type="ORF">NOO_LOCUS9276</name>
</gene>
<keyword evidence="3" id="KW-1185">Reference proteome</keyword>
<dbReference type="WBParaSite" id="nOo.2.0.1.t09276-RA">
    <property type="protein sequence ID" value="nOo.2.0.1.t09276-RA"/>
    <property type="gene ID" value="nOo.2.0.1.g09276"/>
</dbReference>
<dbReference type="STRING" id="42157.A0A182EMD2"/>
<accession>A0A182EMD2</accession>
<dbReference type="Proteomes" id="UP000271087">
    <property type="component" value="Unassembled WGS sequence"/>
</dbReference>